<dbReference type="RefSeq" id="WP_176062159.1">
    <property type="nucleotide sequence ID" value="NZ_BJTG01000001.1"/>
</dbReference>
<evidence type="ECO:0000256" key="1">
    <source>
        <dbReference type="ARBA" id="ARBA00004141"/>
    </source>
</evidence>
<feature type="domain" description="ABC transmembrane type-2" evidence="6">
    <location>
        <begin position="19"/>
        <end position="248"/>
    </location>
</feature>
<evidence type="ECO:0000256" key="5">
    <source>
        <dbReference type="RuleBase" id="RU361157"/>
    </source>
</evidence>
<keyword evidence="2 5" id="KW-0812">Transmembrane</keyword>
<name>A0A7I9VGT6_9BACT</name>
<sequence>MSSLGLRTLLDKEVRRFLRVPGQTLLSPLVTTTLYFVVFGFSLGSRLREVEGVPYARFIVPGLVTLGVVSNAYLNSASSLFVMKLQGTIFDLLVSPLSYGQVLAGFVGAAVLRGALVGAVMWAVAGAFAGFELAHPLFAVLMLLLVATAFAALGFMTAVWASSFEQVNFFPTFIITPLTFLGGVFYSAKMLTPGLRQFTLVNPVFYMVDGVRYGMLGLSDAHPAVGLGLVAALAAAALAGAYAMLRTGYKLRG</sequence>
<dbReference type="InterPro" id="IPR047817">
    <property type="entry name" value="ABC2_TM_bact-type"/>
</dbReference>
<dbReference type="PIRSF" id="PIRSF006648">
    <property type="entry name" value="DrrB"/>
    <property type="match status" value="1"/>
</dbReference>
<evidence type="ECO:0000259" key="6">
    <source>
        <dbReference type="PROSITE" id="PS51012"/>
    </source>
</evidence>
<feature type="transmembrane region" description="Helical" evidence="5">
    <location>
        <begin position="25"/>
        <end position="43"/>
    </location>
</feature>
<dbReference type="GO" id="GO:0043190">
    <property type="term" value="C:ATP-binding cassette (ABC) transporter complex"/>
    <property type="evidence" value="ECO:0007669"/>
    <property type="project" value="InterPro"/>
</dbReference>
<feature type="transmembrane region" description="Helical" evidence="5">
    <location>
        <begin position="55"/>
        <end position="74"/>
    </location>
</feature>
<feature type="transmembrane region" description="Helical" evidence="5">
    <location>
        <begin position="167"/>
        <end position="188"/>
    </location>
</feature>
<protein>
    <recommendedName>
        <fullName evidence="5">Transport permease protein</fullName>
    </recommendedName>
</protein>
<dbReference type="GO" id="GO:0140359">
    <property type="term" value="F:ABC-type transporter activity"/>
    <property type="evidence" value="ECO:0007669"/>
    <property type="project" value="InterPro"/>
</dbReference>
<dbReference type="InterPro" id="IPR013525">
    <property type="entry name" value="ABC2_TM"/>
</dbReference>
<dbReference type="Proteomes" id="UP000503640">
    <property type="component" value="Unassembled WGS sequence"/>
</dbReference>
<keyword evidence="3 5" id="KW-1133">Transmembrane helix</keyword>
<keyword evidence="4 5" id="KW-0472">Membrane</keyword>
<feature type="transmembrane region" description="Helical" evidence="5">
    <location>
        <begin position="102"/>
        <end position="125"/>
    </location>
</feature>
<organism evidence="7 8">
    <name type="scientific">Anaeromyxobacter diazotrophicus</name>
    <dbReference type="NCBI Taxonomy" id="2590199"/>
    <lineage>
        <taxon>Bacteria</taxon>
        <taxon>Pseudomonadati</taxon>
        <taxon>Myxococcota</taxon>
        <taxon>Myxococcia</taxon>
        <taxon>Myxococcales</taxon>
        <taxon>Cystobacterineae</taxon>
        <taxon>Anaeromyxobacteraceae</taxon>
        <taxon>Anaeromyxobacter</taxon>
    </lineage>
</organism>
<evidence type="ECO:0000256" key="4">
    <source>
        <dbReference type="ARBA" id="ARBA00023136"/>
    </source>
</evidence>
<gene>
    <name evidence="7" type="ORF">AMYX_00910</name>
</gene>
<keyword evidence="5" id="KW-1003">Cell membrane</keyword>
<keyword evidence="5" id="KW-0813">Transport</keyword>
<comment type="similarity">
    <text evidence="5">Belongs to the ABC-2 integral membrane protein family.</text>
</comment>
<dbReference type="Pfam" id="PF01061">
    <property type="entry name" value="ABC2_membrane"/>
    <property type="match status" value="1"/>
</dbReference>
<keyword evidence="8" id="KW-1185">Reference proteome</keyword>
<dbReference type="InterPro" id="IPR000412">
    <property type="entry name" value="ABC_2_transport"/>
</dbReference>
<feature type="transmembrane region" description="Helical" evidence="5">
    <location>
        <begin position="224"/>
        <end position="245"/>
    </location>
</feature>
<dbReference type="NCBIfam" id="NF011648">
    <property type="entry name" value="PRK15066.1"/>
    <property type="match status" value="1"/>
</dbReference>
<dbReference type="PROSITE" id="PS51012">
    <property type="entry name" value="ABC_TM2"/>
    <property type="match status" value="1"/>
</dbReference>
<dbReference type="PRINTS" id="PR00164">
    <property type="entry name" value="ABC2TRNSPORT"/>
</dbReference>
<evidence type="ECO:0000313" key="8">
    <source>
        <dbReference type="Proteomes" id="UP000503640"/>
    </source>
</evidence>
<dbReference type="PANTHER" id="PTHR43332:SF1">
    <property type="entry name" value="TRANSPORT PERMEASE PROTEIN"/>
    <property type="match status" value="1"/>
</dbReference>
<proteinExistence type="inferred from homology"/>
<evidence type="ECO:0000256" key="3">
    <source>
        <dbReference type="ARBA" id="ARBA00022989"/>
    </source>
</evidence>
<dbReference type="PANTHER" id="PTHR43332">
    <property type="entry name" value="INNER MEMBRANE TRANSPORT PERMEASE YADH-RELATED"/>
    <property type="match status" value="1"/>
</dbReference>
<reference evidence="8" key="1">
    <citation type="journal article" date="2020" name="Appl. Environ. Microbiol.">
        <title>Diazotrophic Anaeromyxobacter Isolates from Soils.</title>
        <authorList>
            <person name="Masuda Y."/>
            <person name="Yamanaka H."/>
            <person name="Xu Z.X."/>
            <person name="Shiratori Y."/>
            <person name="Aono T."/>
            <person name="Amachi S."/>
            <person name="Senoo K."/>
            <person name="Itoh H."/>
        </authorList>
    </citation>
    <scope>NUCLEOTIDE SEQUENCE [LARGE SCALE GENOMIC DNA]</scope>
    <source>
        <strain evidence="8">R267</strain>
    </source>
</reference>
<evidence type="ECO:0000313" key="7">
    <source>
        <dbReference type="EMBL" id="GEJ55350.1"/>
    </source>
</evidence>
<evidence type="ECO:0000256" key="2">
    <source>
        <dbReference type="ARBA" id="ARBA00022692"/>
    </source>
</evidence>
<comment type="subcellular location">
    <subcellularLocation>
        <location evidence="5">Cell membrane</location>
        <topology evidence="5">Multi-pass membrane protein</topology>
    </subcellularLocation>
    <subcellularLocation>
        <location evidence="1">Membrane</location>
        <topology evidence="1">Multi-pass membrane protein</topology>
    </subcellularLocation>
</comment>
<feature type="transmembrane region" description="Helical" evidence="5">
    <location>
        <begin position="137"/>
        <end position="161"/>
    </location>
</feature>
<dbReference type="InterPro" id="IPR052522">
    <property type="entry name" value="ABC-2_transport_permease"/>
</dbReference>
<accession>A0A7I9VGT6</accession>
<dbReference type="EMBL" id="BJTG01000001">
    <property type="protein sequence ID" value="GEJ55350.1"/>
    <property type="molecule type" value="Genomic_DNA"/>
</dbReference>
<dbReference type="AlphaFoldDB" id="A0A7I9VGT6"/>
<comment type="caution">
    <text evidence="7">The sequence shown here is derived from an EMBL/GenBank/DDBJ whole genome shotgun (WGS) entry which is preliminary data.</text>
</comment>